<proteinExistence type="predicted"/>
<feature type="transmembrane region" description="Helical" evidence="2">
    <location>
        <begin position="109"/>
        <end position="129"/>
    </location>
</feature>
<name>A0A4R7BUS4_9HYPH</name>
<gene>
    <name evidence="3" type="ORF">EV668_3741</name>
</gene>
<evidence type="ECO:0000313" key="3">
    <source>
        <dbReference type="EMBL" id="TDR89251.1"/>
    </source>
</evidence>
<organism evidence="3 4">
    <name type="scientific">Enterovirga rhinocerotis</name>
    <dbReference type="NCBI Taxonomy" id="1339210"/>
    <lineage>
        <taxon>Bacteria</taxon>
        <taxon>Pseudomonadati</taxon>
        <taxon>Pseudomonadota</taxon>
        <taxon>Alphaproteobacteria</taxon>
        <taxon>Hyphomicrobiales</taxon>
        <taxon>Methylobacteriaceae</taxon>
        <taxon>Enterovirga</taxon>
    </lineage>
</organism>
<feature type="compositionally biased region" description="Low complexity" evidence="1">
    <location>
        <begin position="185"/>
        <end position="194"/>
    </location>
</feature>
<keyword evidence="2" id="KW-0472">Membrane</keyword>
<keyword evidence="4" id="KW-1185">Reference proteome</keyword>
<dbReference type="AlphaFoldDB" id="A0A4R7BUS4"/>
<comment type="caution">
    <text evidence="3">The sequence shown here is derived from an EMBL/GenBank/DDBJ whole genome shotgun (WGS) entry which is preliminary data.</text>
</comment>
<keyword evidence="2" id="KW-1133">Transmembrane helix</keyword>
<evidence type="ECO:0000313" key="4">
    <source>
        <dbReference type="Proteomes" id="UP000295122"/>
    </source>
</evidence>
<evidence type="ECO:0000256" key="2">
    <source>
        <dbReference type="SAM" id="Phobius"/>
    </source>
</evidence>
<dbReference type="EMBL" id="SNZR01000014">
    <property type="protein sequence ID" value="TDR89251.1"/>
    <property type="molecule type" value="Genomic_DNA"/>
</dbReference>
<protein>
    <submittedName>
        <fullName evidence="3">Uncharacterized protein</fullName>
    </submittedName>
</protein>
<dbReference type="OrthoDB" id="8442940at2"/>
<dbReference type="Proteomes" id="UP000295122">
    <property type="component" value="Unassembled WGS sequence"/>
</dbReference>
<accession>A0A4R7BUS4</accession>
<feature type="region of interest" description="Disordered" evidence="1">
    <location>
        <begin position="68"/>
        <end position="104"/>
    </location>
</feature>
<feature type="compositionally biased region" description="Pro residues" evidence="1">
    <location>
        <begin position="78"/>
        <end position="87"/>
    </location>
</feature>
<keyword evidence="2" id="KW-0812">Transmembrane</keyword>
<feature type="region of interest" description="Disordered" evidence="1">
    <location>
        <begin position="136"/>
        <end position="194"/>
    </location>
</feature>
<reference evidence="3 4" key="1">
    <citation type="submission" date="2019-03" db="EMBL/GenBank/DDBJ databases">
        <title>Genomic Encyclopedia of Type Strains, Phase IV (KMG-IV): sequencing the most valuable type-strain genomes for metagenomic binning, comparative biology and taxonomic classification.</title>
        <authorList>
            <person name="Goeker M."/>
        </authorList>
    </citation>
    <scope>NUCLEOTIDE SEQUENCE [LARGE SCALE GENOMIC DNA]</scope>
    <source>
        <strain evidence="3 4">DSM 25903</strain>
    </source>
</reference>
<dbReference type="RefSeq" id="WP_133772827.1">
    <property type="nucleotide sequence ID" value="NZ_SNZR01000014.1"/>
</dbReference>
<feature type="compositionally biased region" description="Low complexity" evidence="1">
    <location>
        <begin position="68"/>
        <end position="77"/>
    </location>
</feature>
<evidence type="ECO:0000256" key="1">
    <source>
        <dbReference type="SAM" id="MobiDB-lite"/>
    </source>
</evidence>
<sequence>MADYYPLLARALDGLSDNTPDTRALVFDRARAALTSQLRAVQPPLADEELAREIASLDEAISRAERAYSASERSAAAPLPPEPPEPAVEPVRPRVGGTPIRSPRRGRSLLTAFGLVAVIVPLAVAAWLWRDKPAAPSEVATSRPVETQPAPAPSEPKFPERVGGEPAPESGGAAKPTQAPPASKPPAAAAPAAEVPVAQKAALVEENTQDPQQPKVTSGRALWRLDAFNPGQGQPLETAVRATVEIPDAGLVLHLTLRKNLDKSLPASHTMELAFTTSPAGDTNKMVRDVNPPLFRADDSARGLPVAALSVPVKENLFLIGLSDLRGDLERNAELIRNRNWIEVPLRFASGTRATLVFEKGVGGNRVIEEAYKAWGQP</sequence>
<feature type="compositionally biased region" description="Low complexity" evidence="1">
    <location>
        <begin position="164"/>
        <end position="177"/>
    </location>
</feature>